<accession>A0A1Z4GQR6</accession>
<dbReference type="EMBL" id="AP018175">
    <property type="protein sequence ID" value="BAY19855.1"/>
    <property type="molecule type" value="Genomic_DNA"/>
</dbReference>
<evidence type="ECO:0000313" key="2">
    <source>
        <dbReference type="Proteomes" id="UP000218287"/>
    </source>
</evidence>
<sequence length="508" mass="58189">MPFRKNTPILFYDPRPSVLASQKQYFLYPVRMYRVIAPRVSSRKLNILEKAVLGICNTGVVEPDVISNHLNIAKDLVALIITQLSDRGLMNSQGLPTAHGLKILEDETLISQDVSAGFVFQDPWTGELLPRFVEKESYAEVRFNNAGFPELVLGTTGKPDYRTAFMPLPINNTITIQPSPTDILNAIRQHRRALRNSSQFHDDDEDTWILQQVPYLKRISFIDEEAIDLWLTTCLYTPKNVFSANIWNVCDAFGVGDSPWLRRRLEKHEREQTIQGLQKLLLKMVGKQRDKADVGFADWVELANQEASLQVERKLTIEIRKWQDLFERLVKIEQAYLEAKELADSKSIYAKLDNILVEAQKAAECVFHLFQKTYSTKNCWKHLSSKDREFNRNFINQTADKIGFIIPLPHALLSVDINYIKSAADSGRQSLRPHILAALLTAINYPEHPLRSLAQKYPNFLQNLDELAKLRNQSGHASNQQLNLSDIEQQIDNVYKLVANTLQLTYQS</sequence>
<geneLocation type="plasmid" evidence="2">
    <name>Plasmid1 dna</name>
</geneLocation>
<proteinExistence type="predicted"/>
<name>A0A1Z4GQR6_9CYAN</name>
<protein>
    <submittedName>
        <fullName evidence="1">Uncharacterized protein</fullName>
    </submittedName>
</protein>
<organism evidence="1 2">
    <name type="scientific">Anabaenopsis circularis NIES-21</name>
    <dbReference type="NCBI Taxonomy" id="1085406"/>
    <lineage>
        <taxon>Bacteria</taxon>
        <taxon>Bacillati</taxon>
        <taxon>Cyanobacteriota</taxon>
        <taxon>Cyanophyceae</taxon>
        <taxon>Nostocales</taxon>
        <taxon>Nodulariaceae</taxon>
        <taxon>Anabaenopsis</taxon>
    </lineage>
</organism>
<keyword evidence="1" id="KW-0614">Plasmid</keyword>
<evidence type="ECO:0000313" key="1">
    <source>
        <dbReference type="EMBL" id="BAY19855.1"/>
    </source>
</evidence>
<dbReference type="Proteomes" id="UP000218287">
    <property type="component" value="Plasmid Plasmid1 dna"/>
</dbReference>
<dbReference type="AlphaFoldDB" id="A0A1Z4GQR6"/>
<reference evidence="1 2" key="1">
    <citation type="submission" date="2017-06" db="EMBL/GenBank/DDBJ databases">
        <title>Genome sequencing of cyanobaciteial culture collection at National Institute for Environmental Studies (NIES).</title>
        <authorList>
            <person name="Hirose Y."/>
            <person name="Shimura Y."/>
            <person name="Fujisawa T."/>
            <person name="Nakamura Y."/>
            <person name="Kawachi M."/>
        </authorList>
    </citation>
    <scope>NUCLEOTIDE SEQUENCE [LARGE SCALE GENOMIC DNA]</scope>
    <source>
        <strain evidence="1 2">NIES-21</strain>
        <plasmid evidence="2">Plasmid1 dna</plasmid>
    </source>
</reference>
<gene>
    <name evidence="1" type="ORF">NIES21_57250</name>
</gene>
<keyword evidence="2" id="KW-1185">Reference proteome</keyword>